<evidence type="ECO:0000256" key="4">
    <source>
        <dbReference type="ARBA" id="ARBA00022723"/>
    </source>
</evidence>
<organism evidence="9 10">
    <name type="scientific">Neolewinella agarilytica</name>
    <dbReference type="NCBI Taxonomy" id="478744"/>
    <lineage>
        <taxon>Bacteria</taxon>
        <taxon>Pseudomonadati</taxon>
        <taxon>Bacteroidota</taxon>
        <taxon>Saprospiria</taxon>
        <taxon>Saprospirales</taxon>
        <taxon>Lewinellaceae</taxon>
        <taxon>Neolewinella</taxon>
    </lineage>
</organism>
<feature type="binding site" evidence="8">
    <location>
        <position position="227"/>
    </location>
    <ligand>
        <name>Zn(2+)</name>
        <dbReference type="ChEBI" id="CHEBI:29105"/>
        <label>1</label>
    </ligand>
</feature>
<feature type="binding site" evidence="8">
    <location>
        <position position="205"/>
    </location>
    <ligand>
        <name>Zn(2+)</name>
        <dbReference type="ChEBI" id="CHEBI:29105"/>
        <label>2</label>
    </ligand>
</feature>
<feature type="binding site" evidence="8">
    <location>
        <position position="172"/>
    </location>
    <ligand>
        <name>Zn(2+)</name>
        <dbReference type="ChEBI" id="CHEBI:29105"/>
        <label>2</label>
    </ligand>
</feature>
<proteinExistence type="inferred from homology"/>
<evidence type="ECO:0000256" key="7">
    <source>
        <dbReference type="PIRSR" id="PIRSR001123-1"/>
    </source>
</evidence>
<dbReference type="SUPFAM" id="SSF101821">
    <property type="entry name" value="Aminopeptidase/glucanase lid domain"/>
    <property type="match status" value="1"/>
</dbReference>
<dbReference type="AlphaFoldDB" id="A0A1H9LER3"/>
<keyword evidence="10" id="KW-1185">Reference proteome</keyword>
<accession>A0A1H9LER3</accession>
<dbReference type="GO" id="GO:0004177">
    <property type="term" value="F:aminopeptidase activity"/>
    <property type="evidence" value="ECO:0007669"/>
    <property type="project" value="UniProtKB-UniRule"/>
</dbReference>
<dbReference type="OrthoDB" id="9772053at2"/>
<dbReference type="RefSeq" id="WP_090171570.1">
    <property type="nucleotide sequence ID" value="NZ_FOFB01000024.1"/>
</dbReference>
<evidence type="ECO:0000256" key="3">
    <source>
        <dbReference type="ARBA" id="ARBA00022670"/>
    </source>
</evidence>
<evidence type="ECO:0000313" key="9">
    <source>
        <dbReference type="EMBL" id="SER09848.1"/>
    </source>
</evidence>
<dbReference type="Gene3D" id="2.40.30.40">
    <property type="entry name" value="Peptidase M42, domain 2"/>
    <property type="match status" value="1"/>
</dbReference>
<feature type="binding site" evidence="8">
    <location>
        <position position="172"/>
    </location>
    <ligand>
        <name>Zn(2+)</name>
        <dbReference type="ChEBI" id="CHEBI:29105"/>
        <label>1</label>
    </ligand>
</feature>
<evidence type="ECO:0000256" key="2">
    <source>
        <dbReference type="ARBA" id="ARBA00022438"/>
    </source>
</evidence>
<dbReference type="Pfam" id="PF05343">
    <property type="entry name" value="Peptidase_M42"/>
    <property type="match status" value="1"/>
</dbReference>
<evidence type="ECO:0000256" key="5">
    <source>
        <dbReference type="ARBA" id="ARBA00022801"/>
    </source>
</evidence>
<evidence type="ECO:0000256" key="8">
    <source>
        <dbReference type="PIRSR" id="PIRSR001123-2"/>
    </source>
</evidence>
<dbReference type="EMBL" id="FOFB01000024">
    <property type="protein sequence ID" value="SER09848.1"/>
    <property type="molecule type" value="Genomic_DNA"/>
</dbReference>
<keyword evidence="3" id="KW-0645">Protease</keyword>
<keyword evidence="4 8" id="KW-0479">Metal-binding</keyword>
<dbReference type="FunCoup" id="A0A1H9LER3">
    <property type="interactions" value="88"/>
</dbReference>
<dbReference type="GO" id="GO:0006508">
    <property type="term" value="P:proteolysis"/>
    <property type="evidence" value="ECO:0007669"/>
    <property type="project" value="UniProtKB-KW"/>
</dbReference>
<dbReference type="Proteomes" id="UP000199021">
    <property type="component" value="Unassembled WGS sequence"/>
</dbReference>
<sequence length="373" mass="40589">MLNLALLTSICEAPGVSGFERRIRELVLREVRELADEVEVDNMGNVIAILRGKSSKRVMVAAHMDEIGFIVNHIDDKGFIRFLPLGGFDPKTLTAQRVIVHGREDVIGVLGCKPIHIMKPEERKQVVPLNEYFVDTGMTKEAVEKLISVGDPISRERALIEMGDCVTSKSLDNRVSVFILIETLRRLKGQELPHDLYATFTVQEEVGLRGAMGSVGHIDPDFGFGLDVTIAYDVPGSSPHEAVTSLGSGAAIKILDGSVISDYRMVNYLKEVARAADIKTQLELLPAGGTDTAAVQRYGNKGAIAGAISIPLRNMHQSTEMAHKEDILATIDLLAAGISQLGTYNWDFSADHGTADAHPDAIKPGSESDFSWM</sequence>
<dbReference type="STRING" id="478744.SAMN05444359_1246"/>
<dbReference type="PANTHER" id="PTHR32481:SF0">
    <property type="entry name" value="AMINOPEPTIDASE YPDE-RELATED"/>
    <property type="match status" value="1"/>
</dbReference>
<reference evidence="10" key="1">
    <citation type="submission" date="2016-10" db="EMBL/GenBank/DDBJ databases">
        <authorList>
            <person name="Varghese N."/>
            <person name="Submissions S."/>
        </authorList>
    </citation>
    <scope>NUCLEOTIDE SEQUENCE [LARGE SCALE GENOMIC DNA]</scope>
    <source>
        <strain evidence="10">DSM 24740</strain>
    </source>
</reference>
<name>A0A1H9LER3_9BACT</name>
<dbReference type="PIRSF" id="PIRSF001123">
    <property type="entry name" value="PepA_GA"/>
    <property type="match status" value="1"/>
</dbReference>
<dbReference type="GO" id="GO:0046872">
    <property type="term" value="F:metal ion binding"/>
    <property type="evidence" value="ECO:0007669"/>
    <property type="project" value="UniProtKB-UniRule"/>
</dbReference>
<dbReference type="InterPro" id="IPR008007">
    <property type="entry name" value="Peptidase_M42"/>
</dbReference>
<dbReference type="InterPro" id="IPR051464">
    <property type="entry name" value="Peptidase_M42_aminopept"/>
</dbReference>
<gene>
    <name evidence="9" type="ORF">SAMN05444359_1246</name>
</gene>
<comment type="cofactor">
    <cofactor evidence="8">
        <name>a divalent metal cation</name>
        <dbReference type="ChEBI" id="CHEBI:60240"/>
    </cofactor>
    <text evidence="8">Binds 2 divalent metal cations per subunit.</text>
</comment>
<dbReference type="InterPro" id="IPR023367">
    <property type="entry name" value="Peptidase_M42_dom2"/>
</dbReference>
<evidence type="ECO:0000256" key="6">
    <source>
        <dbReference type="PIRNR" id="PIRNR001123"/>
    </source>
</evidence>
<comment type="similarity">
    <text evidence="1 6">Belongs to the peptidase M42 family.</text>
</comment>
<feature type="binding site" evidence="8">
    <location>
        <position position="63"/>
    </location>
    <ligand>
        <name>Zn(2+)</name>
        <dbReference type="ChEBI" id="CHEBI:29105"/>
        <label>1</label>
    </ligand>
</feature>
<feature type="active site" description="Proton acceptor" evidence="7">
    <location>
        <position position="204"/>
    </location>
</feature>
<dbReference type="PANTHER" id="PTHR32481">
    <property type="entry name" value="AMINOPEPTIDASE"/>
    <property type="match status" value="1"/>
</dbReference>
<feature type="binding site" evidence="8">
    <location>
        <position position="316"/>
    </location>
    <ligand>
        <name>Zn(2+)</name>
        <dbReference type="ChEBI" id="CHEBI:29105"/>
        <label>2</label>
    </ligand>
</feature>
<evidence type="ECO:0000256" key="1">
    <source>
        <dbReference type="ARBA" id="ARBA00006272"/>
    </source>
</evidence>
<dbReference type="SUPFAM" id="SSF53187">
    <property type="entry name" value="Zn-dependent exopeptidases"/>
    <property type="match status" value="1"/>
</dbReference>
<keyword evidence="5" id="KW-0378">Hydrolase</keyword>
<protein>
    <submittedName>
        <fullName evidence="9">Endoglucanase</fullName>
    </submittedName>
</protein>
<keyword evidence="2" id="KW-0031">Aminopeptidase</keyword>
<dbReference type="CDD" id="cd05656">
    <property type="entry name" value="M42_Frv"/>
    <property type="match status" value="1"/>
</dbReference>
<dbReference type="Gene3D" id="3.40.630.10">
    <property type="entry name" value="Zn peptidases"/>
    <property type="match status" value="1"/>
</dbReference>
<evidence type="ECO:0000313" key="10">
    <source>
        <dbReference type="Proteomes" id="UP000199021"/>
    </source>
</evidence>
<dbReference type="InParanoid" id="A0A1H9LER3"/>